<proteinExistence type="predicted"/>
<evidence type="ECO:0000256" key="1">
    <source>
        <dbReference type="SAM" id="MobiDB-lite"/>
    </source>
</evidence>
<evidence type="ECO:0000313" key="3">
    <source>
        <dbReference type="Proteomes" id="UP000053317"/>
    </source>
</evidence>
<name>A0A0G2ET75_PHACM</name>
<dbReference type="EMBL" id="LCWF01000043">
    <property type="protein sequence ID" value="KKY25346.1"/>
    <property type="molecule type" value="Genomic_DNA"/>
</dbReference>
<reference evidence="2 3" key="1">
    <citation type="submission" date="2015-05" db="EMBL/GenBank/DDBJ databases">
        <title>Distinctive expansion of gene families associated with plant cell wall degradation and secondary metabolism in the genomes of grapevine trunk pathogens.</title>
        <authorList>
            <person name="Lawrence D.P."/>
            <person name="Travadon R."/>
            <person name="Rolshausen P.E."/>
            <person name="Baumgartner K."/>
        </authorList>
    </citation>
    <scope>NUCLEOTIDE SEQUENCE [LARGE SCALE GENOMIC DNA]</scope>
    <source>
        <strain evidence="2">UCRPC4</strain>
    </source>
</reference>
<reference evidence="2 3" key="2">
    <citation type="submission" date="2015-05" db="EMBL/GenBank/DDBJ databases">
        <authorList>
            <person name="Morales-Cruz A."/>
            <person name="Amrine K.C."/>
            <person name="Cantu D."/>
        </authorList>
    </citation>
    <scope>NUCLEOTIDE SEQUENCE [LARGE SCALE GENOMIC DNA]</scope>
    <source>
        <strain evidence="2">UCRPC4</strain>
    </source>
</reference>
<sequence length="241" mass="26734">MADPGPSKYNETPALTIMNHIVNPEFVTDYLCRERHAAFLEHQNSTNMHHITELNDALKHTQDEKCRLVWELQGLKTQLSNAEAARISIDQHRERERERYIHAQSQLLGELKSREILKDYVDAVWDMVKQTSGVVTNIINGSDLLKPKEEHGVVNISDLLGNDLGGNTFLDFGKAGSTDTLGYVQPDIPTVEGAPAVSTVKGKKRSARDTSQSPAPKGKKPCVRKRSESPSDAALISKIVV</sequence>
<accession>A0A0G2ET75</accession>
<dbReference type="Proteomes" id="UP000053317">
    <property type="component" value="Unassembled WGS sequence"/>
</dbReference>
<protein>
    <submittedName>
        <fullName evidence="2">Uncharacterized protein</fullName>
    </submittedName>
</protein>
<keyword evidence="3" id="KW-1185">Reference proteome</keyword>
<dbReference type="AlphaFoldDB" id="A0A0G2ET75"/>
<comment type="caution">
    <text evidence="2">The sequence shown here is derived from an EMBL/GenBank/DDBJ whole genome shotgun (WGS) entry which is preliminary data.</text>
</comment>
<gene>
    <name evidence="2" type="ORF">UCRPC4_g01871</name>
</gene>
<organism evidence="2 3">
    <name type="scientific">Phaeomoniella chlamydospora</name>
    <name type="common">Phaeoacremonium chlamydosporum</name>
    <dbReference type="NCBI Taxonomy" id="158046"/>
    <lineage>
        <taxon>Eukaryota</taxon>
        <taxon>Fungi</taxon>
        <taxon>Dikarya</taxon>
        <taxon>Ascomycota</taxon>
        <taxon>Pezizomycotina</taxon>
        <taxon>Eurotiomycetes</taxon>
        <taxon>Chaetothyriomycetidae</taxon>
        <taxon>Phaeomoniellales</taxon>
        <taxon>Phaeomoniellaceae</taxon>
        <taxon>Phaeomoniella</taxon>
    </lineage>
</organism>
<feature type="region of interest" description="Disordered" evidence="1">
    <location>
        <begin position="195"/>
        <end position="231"/>
    </location>
</feature>
<evidence type="ECO:0000313" key="2">
    <source>
        <dbReference type="EMBL" id="KKY25346.1"/>
    </source>
</evidence>